<feature type="region of interest" description="Disordered" evidence="9">
    <location>
        <begin position="373"/>
        <end position="412"/>
    </location>
</feature>
<evidence type="ECO:0000313" key="12">
    <source>
        <dbReference type="Proteomes" id="UP001642484"/>
    </source>
</evidence>
<dbReference type="PRINTS" id="PR00380">
    <property type="entry name" value="KINESINHEAVY"/>
</dbReference>
<sequence>MFNWSEEDPTRAASPSPGQYALPTSFKEEAKTKPCYAPFNSSCGEVQGGISGKKDNALGLDPARYSPKVPGAYDHGLPKKHIPFTTGASRWTDLNQDFRPGPGDYACARQTLAGSLSVASSKTMGVAPAEQRMLFKSTSAPSIPRDSQCYGYDEAGDGRLIRQNRKDGIQQLSGKPGDSAGPGQYDSHKCRVMANGALGGRIMPPSAEPVTKPSETPGPGHYVTKGIAQSEKPVYSAFASQSERGPSKHEHKAAAEMPGPGQYIPRINRRPNMRELHPELQYFGSTAERFKEDEAAVIASQLPGPGQYGVPRHQNKGKSFAWLKGKRFQEPKQKDIRPGPGAYYNAKTFGRNGSVSILGGSGTLAFGSMEARRGVSDPRKGQEPGPGAYYEGVEGDATSSRKPRKVVPPSSFFRSTVPKDVMVAQYQKDGQIGPPPGAYSPRAAKDLGTIQRLAPKNEGFGSASQRLQGEVVTSCGPGPGWYKVKDVTGGKIQGTFNRHAVEAAPACGMPRGLGFESQAKRFGLGDPKGEVLPGPGSYNTRKDSDWITLPAELFSRLFIKGTNPDESTFQVSGTMRQTGQPVVGISGARDGAGVRPFSRARARSPGATVISGGKAQGPSQNTAYGFQSAAQNRSSLGGSGTLAASGNRPANLRTSTGNVAAPEARSSGRSSRLSVVVRKRPMNKREVQTAQQDVVFCRESAVVVREPKLKVDLTRYVEEHNFLFDKAFDENATNESLYRSCVQPVIDAVFQKAKCTCFAYGQTGSGKTFTMMGPPKRLVENLLPEERPPGIFLLASQDLFRGLESKEYAHLGVFIAFYEIYCGKLFDLLNNRQVLHARENAKGNVVIAGLQEHPVGNVQDLMEVIECGLNSRTTGVTGANVDSSRSHAILQISLKDLESKEEHGKISFIDLAGSERGADTLDTHRQTRMDGAEINKSLLALKECIRALDQQLDHTPFRGSKLTQVLKDSFIGANCRTVMIANVSPCSGAVEHSLNTLRYAYRVKELRSAPSKPSGAVPAGSSSEPLPQVCATQGDLTAVNSSDSEVEEIQPPQAAYRAFPNDQASPHWNGTAQRLGTSAQVASAVAVANAAATAALPGQQKEKDKEVQQQPQQHQQHHQHHQQSTHSQNAHASPHNNASNNSPQQKNHSQNNKGQSIAFQPSSITQDPVAAVVPDSQSALDELARQHDRLIGTILAEEEELITAHRQHIDMMVELIKEEMVHLNNVDRPGSDVDAYVNGLDRILRLKADYIGDIRSRVDLFKEHLAQEDALSRKFQSLASSSTST</sequence>
<dbReference type="InterPro" id="IPR027417">
    <property type="entry name" value="P-loop_NTPase"/>
</dbReference>
<feature type="compositionally biased region" description="Low complexity" evidence="9">
    <location>
        <begin position="665"/>
        <end position="674"/>
    </location>
</feature>
<dbReference type="CDD" id="cd01367">
    <property type="entry name" value="KISc_KIF2_like"/>
    <property type="match status" value="1"/>
</dbReference>
<feature type="compositionally biased region" description="Polar residues" evidence="9">
    <location>
        <begin position="1146"/>
        <end position="1155"/>
    </location>
</feature>
<evidence type="ECO:0000313" key="11">
    <source>
        <dbReference type="EMBL" id="CAK9025588.1"/>
    </source>
</evidence>
<dbReference type="PANTHER" id="PTHR47971:SF8">
    <property type="entry name" value="KINESIN-LIKE PROTEIN"/>
    <property type="match status" value="1"/>
</dbReference>
<evidence type="ECO:0000256" key="1">
    <source>
        <dbReference type="ARBA" id="ARBA00004245"/>
    </source>
</evidence>
<evidence type="ECO:0000256" key="4">
    <source>
        <dbReference type="ARBA" id="ARBA00022741"/>
    </source>
</evidence>
<evidence type="ECO:0000256" key="7">
    <source>
        <dbReference type="ARBA" id="ARBA00023212"/>
    </source>
</evidence>
<dbReference type="Gene3D" id="3.40.850.10">
    <property type="entry name" value="Kinesin motor domain"/>
    <property type="match status" value="1"/>
</dbReference>
<gene>
    <name evidence="11" type="ORF">CCMP2556_LOCUS16040</name>
</gene>
<dbReference type="SMART" id="SM00129">
    <property type="entry name" value="KISc"/>
    <property type="match status" value="1"/>
</dbReference>
<dbReference type="PROSITE" id="PS50067">
    <property type="entry name" value="KINESIN_MOTOR_2"/>
    <property type="match status" value="1"/>
</dbReference>
<keyword evidence="7" id="KW-0206">Cytoskeleton</keyword>
<keyword evidence="12" id="KW-1185">Reference proteome</keyword>
<keyword evidence="3" id="KW-0493">Microtubule</keyword>
<keyword evidence="5 8" id="KW-0067">ATP-binding</keyword>
<feature type="region of interest" description="Disordered" evidence="9">
    <location>
        <begin position="1009"/>
        <end position="1028"/>
    </location>
</feature>
<comment type="similarity">
    <text evidence="8">Belongs to the TRAFAC class myosin-kinesin ATPase superfamily. Kinesin family.</text>
</comment>
<feature type="region of interest" description="Disordered" evidence="9">
    <location>
        <begin position="635"/>
        <end position="674"/>
    </location>
</feature>
<comment type="subcellular location">
    <subcellularLocation>
        <location evidence="1">Cytoplasm</location>
        <location evidence="1">Cytoskeleton</location>
    </subcellularLocation>
</comment>
<feature type="compositionally biased region" description="Basic and acidic residues" evidence="9">
    <location>
        <begin position="373"/>
        <end position="382"/>
    </location>
</feature>
<feature type="domain" description="Kinesin motor" evidence="10">
    <location>
        <begin position="672"/>
        <end position="1006"/>
    </location>
</feature>
<dbReference type="InterPro" id="IPR001752">
    <property type="entry name" value="Kinesin_motor_dom"/>
</dbReference>
<feature type="region of interest" description="Disordered" evidence="9">
    <location>
        <begin position="599"/>
        <end position="620"/>
    </location>
</feature>
<evidence type="ECO:0000256" key="6">
    <source>
        <dbReference type="ARBA" id="ARBA00023175"/>
    </source>
</evidence>
<feature type="binding site" evidence="8">
    <location>
        <begin position="761"/>
        <end position="768"/>
    </location>
    <ligand>
        <name>ATP</name>
        <dbReference type="ChEBI" id="CHEBI:30616"/>
    </ligand>
</feature>
<accession>A0ABP0KFJ0</accession>
<dbReference type="InterPro" id="IPR036961">
    <property type="entry name" value="Kinesin_motor_dom_sf"/>
</dbReference>
<evidence type="ECO:0000256" key="2">
    <source>
        <dbReference type="ARBA" id="ARBA00022490"/>
    </source>
</evidence>
<dbReference type="Proteomes" id="UP001642484">
    <property type="component" value="Unassembled WGS sequence"/>
</dbReference>
<dbReference type="InterPro" id="IPR019821">
    <property type="entry name" value="Kinesin_motor_CS"/>
</dbReference>
<evidence type="ECO:0000256" key="5">
    <source>
        <dbReference type="ARBA" id="ARBA00022840"/>
    </source>
</evidence>
<dbReference type="PANTHER" id="PTHR47971">
    <property type="entry name" value="KINESIN-RELATED PROTEIN 6"/>
    <property type="match status" value="1"/>
</dbReference>
<keyword evidence="2" id="KW-0963">Cytoplasm</keyword>
<comment type="caution">
    <text evidence="11">The sequence shown here is derived from an EMBL/GenBank/DDBJ whole genome shotgun (WGS) entry which is preliminary data.</text>
</comment>
<keyword evidence="4 8" id="KW-0547">Nucleotide-binding</keyword>
<feature type="compositionally biased region" description="Low complexity" evidence="9">
    <location>
        <begin position="1124"/>
        <end position="1145"/>
    </location>
</feature>
<organism evidence="11 12">
    <name type="scientific">Durusdinium trenchii</name>
    <dbReference type="NCBI Taxonomy" id="1381693"/>
    <lineage>
        <taxon>Eukaryota</taxon>
        <taxon>Sar</taxon>
        <taxon>Alveolata</taxon>
        <taxon>Dinophyceae</taxon>
        <taxon>Suessiales</taxon>
        <taxon>Symbiodiniaceae</taxon>
        <taxon>Durusdinium</taxon>
    </lineage>
</organism>
<name>A0ABP0KFJ0_9DINO</name>
<dbReference type="PROSITE" id="PS00411">
    <property type="entry name" value="KINESIN_MOTOR_1"/>
    <property type="match status" value="1"/>
</dbReference>
<reference evidence="11 12" key="1">
    <citation type="submission" date="2024-02" db="EMBL/GenBank/DDBJ databases">
        <authorList>
            <person name="Chen Y."/>
            <person name="Shah S."/>
            <person name="Dougan E. K."/>
            <person name="Thang M."/>
            <person name="Chan C."/>
        </authorList>
    </citation>
    <scope>NUCLEOTIDE SEQUENCE [LARGE SCALE GENOMIC DNA]</scope>
</reference>
<protein>
    <recommendedName>
        <fullName evidence="10">Kinesin motor domain-containing protein</fullName>
    </recommendedName>
</protein>
<dbReference type="EMBL" id="CAXAMN010008557">
    <property type="protein sequence ID" value="CAK9025588.1"/>
    <property type="molecule type" value="Genomic_DNA"/>
</dbReference>
<feature type="region of interest" description="Disordered" evidence="9">
    <location>
        <begin position="235"/>
        <end position="264"/>
    </location>
</feature>
<feature type="compositionally biased region" description="Basic and acidic residues" evidence="9">
    <location>
        <begin position="245"/>
        <end position="254"/>
    </location>
</feature>
<dbReference type="InterPro" id="IPR027640">
    <property type="entry name" value="Kinesin-like_fam"/>
</dbReference>
<evidence type="ECO:0000256" key="9">
    <source>
        <dbReference type="SAM" id="MobiDB-lite"/>
    </source>
</evidence>
<feature type="region of interest" description="Disordered" evidence="9">
    <location>
        <begin position="1"/>
        <end position="24"/>
    </location>
</feature>
<feature type="region of interest" description="Disordered" evidence="9">
    <location>
        <begin position="1095"/>
        <end position="1155"/>
    </location>
</feature>
<evidence type="ECO:0000256" key="8">
    <source>
        <dbReference type="PROSITE-ProRule" id="PRU00283"/>
    </source>
</evidence>
<proteinExistence type="inferred from homology"/>
<evidence type="ECO:0000259" key="10">
    <source>
        <dbReference type="PROSITE" id="PS50067"/>
    </source>
</evidence>
<keyword evidence="6 8" id="KW-0505">Motor protein</keyword>
<dbReference type="Pfam" id="PF00225">
    <property type="entry name" value="Kinesin"/>
    <property type="match status" value="1"/>
</dbReference>
<evidence type="ECO:0000256" key="3">
    <source>
        <dbReference type="ARBA" id="ARBA00022701"/>
    </source>
</evidence>
<dbReference type="SUPFAM" id="SSF52540">
    <property type="entry name" value="P-loop containing nucleoside triphosphate hydrolases"/>
    <property type="match status" value="1"/>
</dbReference>